<evidence type="ECO:0000256" key="3">
    <source>
        <dbReference type="ARBA" id="ARBA00023125"/>
    </source>
</evidence>
<dbReference type="GO" id="GO:0003677">
    <property type="term" value="F:DNA binding"/>
    <property type="evidence" value="ECO:0007669"/>
    <property type="project" value="UniProtKB-KW"/>
</dbReference>
<evidence type="ECO:0000256" key="4">
    <source>
        <dbReference type="ARBA" id="ARBA00023163"/>
    </source>
</evidence>
<evidence type="ECO:0000256" key="2">
    <source>
        <dbReference type="ARBA" id="ARBA00023015"/>
    </source>
</evidence>
<evidence type="ECO:0000313" key="7">
    <source>
        <dbReference type="Proteomes" id="UP000429595"/>
    </source>
</evidence>
<dbReference type="Gene3D" id="2.40.50.1020">
    <property type="entry name" value="LytTr DNA-binding domain"/>
    <property type="match status" value="1"/>
</dbReference>
<accession>A0A6I1FGY8</accession>
<dbReference type="PROSITE" id="PS50930">
    <property type="entry name" value="HTH_LYTTR"/>
    <property type="match status" value="1"/>
</dbReference>
<dbReference type="InterPro" id="IPR007492">
    <property type="entry name" value="LytTR_DNA-bd_dom"/>
</dbReference>
<evidence type="ECO:0000259" key="5">
    <source>
        <dbReference type="PROSITE" id="PS50930"/>
    </source>
</evidence>
<evidence type="ECO:0000313" key="6">
    <source>
        <dbReference type="EMBL" id="KAB7704704.1"/>
    </source>
</evidence>
<keyword evidence="4" id="KW-0804">Transcription</keyword>
<keyword evidence="3" id="KW-0238">DNA-binding</keyword>
<dbReference type="SMART" id="SM00850">
    <property type="entry name" value="LytTR"/>
    <property type="match status" value="1"/>
</dbReference>
<dbReference type="PANTHER" id="PTHR37299:SF2">
    <property type="entry name" value="HTH LYTTR-TYPE DOMAIN-CONTAINING PROTEIN"/>
    <property type="match status" value="1"/>
</dbReference>
<gene>
    <name evidence="6" type="ORF">F9802_16115</name>
</gene>
<dbReference type="AlphaFoldDB" id="A0A6I1FGY8"/>
<evidence type="ECO:0000256" key="1">
    <source>
        <dbReference type="ARBA" id="ARBA00022490"/>
    </source>
</evidence>
<keyword evidence="7" id="KW-1185">Reference proteome</keyword>
<dbReference type="GO" id="GO:0000156">
    <property type="term" value="F:phosphorelay response regulator activity"/>
    <property type="evidence" value="ECO:0007669"/>
    <property type="project" value="InterPro"/>
</dbReference>
<keyword evidence="1" id="KW-0963">Cytoplasm</keyword>
<proteinExistence type="predicted"/>
<name>A0A6I1FGY8_9BACI</name>
<dbReference type="Proteomes" id="UP000429595">
    <property type="component" value="Unassembled WGS sequence"/>
</dbReference>
<feature type="domain" description="HTH LytTR-type" evidence="5">
    <location>
        <begin position="42"/>
        <end position="146"/>
    </location>
</feature>
<protein>
    <submittedName>
        <fullName evidence="6">LytTR family transcriptional regulator</fullName>
    </submittedName>
</protein>
<dbReference type="PANTHER" id="PTHR37299">
    <property type="entry name" value="TRANSCRIPTIONAL REGULATOR-RELATED"/>
    <property type="match status" value="1"/>
</dbReference>
<reference evidence="6 7" key="1">
    <citation type="submission" date="2019-10" db="EMBL/GenBank/DDBJ databases">
        <title>Bacillus aerolatum sp. nov., isolated from bioaerosol of sport playgrounds.</title>
        <authorList>
            <person name="Chen P."/>
            <person name="Zhang G."/>
        </authorList>
    </citation>
    <scope>NUCLEOTIDE SEQUENCE [LARGE SCALE GENOMIC DNA]</scope>
    <source>
        <strain evidence="6 7">CX253</strain>
    </source>
</reference>
<organism evidence="6 7">
    <name type="scientific">Bacillus aerolatus</name>
    <dbReference type="NCBI Taxonomy" id="2653354"/>
    <lineage>
        <taxon>Bacteria</taxon>
        <taxon>Bacillati</taxon>
        <taxon>Bacillota</taxon>
        <taxon>Bacilli</taxon>
        <taxon>Bacillales</taxon>
        <taxon>Bacillaceae</taxon>
        <taxon>Bacillus</taxon>
    </lineage>
</organism>
<dbReference type="EMBL" id="WEIO01000011">
    <property type="protein sequence ID" value="KAB7704704.1"/>
    <property type="molecule type" value="Genomic_DNA"/>
</dbReference>
<keyword evidence="2" id="KW-0805">Transcription regulation</keyword>
<dbReference type="RefSeq" id="WP_152153793.1">
    <property type="nucleotide sequence ID" value="NZ_WEIO01000011.1"/>
</dbReference>
<dbReference type="Pfam" id="PF04397">
    <property type="entry name" value="LytTR"/>
    <property type="match status" value="1"/>
</dbReference>
<sequence length="148" mass="17143">MDIKIDMSDKHEEPSITIHAKEWTEELEAIVKWLKGPRRKRLVGEMNGQSIVIQPDEIDYVQADGRKVMAVLSGRSVELKMKLYEVEEILDENQFTRFSKSVIGNLDQIKHFELFFNGNLCITFKSGNKEYVSRKYVKTMKEKLTTGG</sequence>
<comment type="caution">
    <text evidence="6">The sequence shown here is derived from an EMBL/GenBank/DDBJ whole genome shotgun (WGS) entry which is preliminary data.</text>
</comment>
<dbReference type="InterPro" id="IPR046947">
    <property type="entry name" value="LytR-like"/>
</dbReference>